<keyword evidence="3" id="KW-1185">Reference proteome</keyword>
<evidence type="ECO:0000313" key="2">
    <source>
        <dbReference type="EMBL" id="KAL2458345.1"/>
    </source>
</evidence>
<protein>
    <submittedName>
        <fullName evidence="2">Uncharacterized protein</fullName>
    </submittedName>
</protein>
<organism evidence="2 3">
    <name type="scientific">Forsythia ovata</name>
    <dbReference type="NCBI Taxonomy" id="205694"/>
    <lineage>
        <taxon>Eukaryota</taxon>
        <taxon>Viridiplantae</taxon>
        <taxon>Streptophyta</taxon>
        <taxon>Embryophyta</taxon>
        <taxon>Tracheophyta</taxon>
        <taxon>Spermatophyta</taxon>
        <taxon>Magnoliopsida</taxon>
        <taxon>eudicotyledons</taxon>
        <taxon>Gunneridae</taxon>
        <taxon>Pentapetalae</taxon>
        <taxon>asterids</taxon>
        <taxon>lamiids</taxon>
        <taxon>Lamiales</taxon>
        <taxon>Oleaceae</taxon>
        <taxon>Forsythieae</taxon>
        <taxon>Forsythia</taxon>
    </lineage>
</organism>
<name>A0ABD1P3A2_9LAMI</name>
<accession>A0ABD1P3A2</accession>
<reference evidence="3" key="1">
    <citation type="submission" date="2024-07" db="EMBL/GenBank/DDBJ databases">
        <title>Two chromosome-level genome assemblies of Korean endemic species Abeliophyllum distichum and Forsythia ovata (Oleaceae).</title>
        <authorList>
            <person name="Jang H."/>
        </authorList>
    </citation>
    <scope>NUCLEOTIDE SEQUENCE [LARGE SCALE GENOMIC DNA]</scope>
</reference>
<sequence>MATWIDWVINNGCDSPHNTLTRDSSNESLVKLRSSSRMNISGIHSGDKGKGSTRRFKEKPKKIRSVDLSYSVEHLVSVGEALVASCQICQEEVSELSPVH</sequence>
<dbReference type="EMBL" id="JBFOLJ010000030">
    <property type="protein sequence ID" value="KAL2458345.1"/>
    <property type="molecule type" value="Genomic_DNA"/>
</dbReference>
<feature type="region of interest" description="Disordered" evidence="1">
    <location>
        <begin position="39"/>
        <end position="58"/>
    </location>
</feature>
<proteinExistence type="predicted"/>
<evidence type="ECO:0000313" key="3">
    <source>
        <dbReference type="Proteomes" id="UP001604277"/>
    </source>
</evidence>
<gene>
    <name evidence="2" type="ORF">Fot_55822</name>
</gene>
<dbReference type="Proteomes" id="UP001604277">
    <property type="component" value="Unassembled WGS sequence"/>
</dbReference>
<evidence type="ECO:0000256" key="1">
    <source>
        <dbReference type="SAM" id="MobiDB-lite"/>
    </source>
</evidence>
<dbReference type="AlphaFoldDB" id="A0ABD1P3A2"/>
<comment type="caution">
    <text evidence="2">The sequence shown here is derived from an EMBL/GenBank/DDBJ whole genome shotgun (WGS) entry which is preliminary data.</text>
</comment>